<protein>
    <recommendedName>
        <fullName evidence="3">Amidase</fullName>
    </recommendedName>
</protein>
<dbReference type="Proteomes" id="UP000553776">
    <property type="component" value="Unassembled WGS sequence"/>
</dbReference>
<comment type="caution">
    <text evidence="1">The sequence shown here is derived from an EMBL/GenBank/DDBJ whole genome shotgun (WGS) entry which is preliminary data.</text>
</comment>
<evidence type="ECO:0000313" key="2">
    <source>
        <dbReference type="Proteomes" id="UP000553776"/>
    </source>
</evidence>
<organism evidence="1 2">
    <name type="scientific">Cohnella xylanilytica</name>
    <dbReference type="NCBI Taxonomy" id="557555"/>
    <lineage>
        <taxon>Bacteria</taxon>
        <taxon>Bacillati</taxon>
        <taxon>Bacillota</taxon>
        <taxon>Bacilli</taxon>
        <taxon>Bacillales</taxon>
        <taxon>Paenibacillaceae</taxon>
        <taxon>Cohnella</taxon>
    </lineage>
</organism>
<keyword evidence="2" id="KW-1185">Reference proteome</keyword>
<sequence length="294" mass="33013">MLRYRILAPLSLFLVIAIFFGMGWKPVPASAQTPFTKATWLWETPLIRTSSSEILSFCKENGVNVIYLQINRDVKPAEYAAFIRQAGERGIEVHALDGRASWGFEINRPNIDRSFDWLAEYQKNAAEGERFAGIHVDIEPYALPYWSKEGSTFIAQWQNNVRYIVDRAEQLKLPIAADIPFWLCNYRTPDGSETLSRWMMRKYGAVTILAYRDSAQAIANMAAAQLSEAADLGIPAAIGVETINSPEGANITFYEEGRVKMSEQLAKASALMAKHGTFSGIAIHDYKSWKSMKA</sequence>
<name>A0A841U445_9BACL</name>
<dbReference type="AlphaFoldDB" id="A0A841U445"/>
<dbReference type="EMBL" id="JACJVR010000127">
    <property type="protein sequence ID" value="MBB6695366.1"/>
    <property type="molecule type" value="Genomic_DNA"/>
</dbReference>
<evidence type="ECO:0000313" key="1">
    <source>
        <dbReference type="EMBL" id="MBB6695366.1"/>
    </source>
</evidence>
<gene>
    <name evidence="1" type="ORF">H7B90_28625</name>
</gene>
<evidence type="ECO:0008006" key="3">
    <source>
        <dbReference type="Google" id="ProtNLM"/>
    </source>
</evidence>
<reference evidence="1 2" key="1">
    <citation type="submission" date="2020-08" db="EMBL/GenBank/DDBJ databases">
        <title>Cohnella phylogeny.</title>
        <authorList>
            <person name="Dunlap C."/>
        </authorList>
    </citation>
    <scope>NUCLEOTIDE SEQUENCE [LARGE SCALE GENOMIC DNA]</scope>
    <source>
        <strain evidence="1 2">DSM 25239</strain>
    </source>
</reference>
<proteinExistence type="predicted"/>
<accession>A0A841U445</accession>